<dbReference type="OMA" id="PCFATAT"/>
<dbReference type="AlphaFoldDB" id="K3ZCJ4"/>
<sequence length="462" mass="51296">MELRSGRRLVPPQGGVVRRGGRARRHRADRLSALPDEILLQVLAALGSTAAAARTTVLGRRWAGLWPELHVLAQAFRGVEPACTFRDVLAGGRRRPDTRHLVLHVSRRDDGVVTAAEVTSLLRAAEKHRPPELTLIVGGASEEDRRLPFELPCFATATYMELQIWRRSFTLPPAGEFTRLERLSISLCVVDPSVFLDRCPCLRKLVMDGYWEQDAVAVRSESLEEVVIKDLPLAGGGGGASRRVDVVAPLLKKVTLFSCGKRGLVMKFSDSSNNVENLSYKYYSMSSCSVGSGCWRLKGLDMAMAVESSSSGYGPANLVRVLSLEIIALNEPYHARVNRIFAEEIACLPAKNFSVLKLELPLLDGFVVGPLVFHLLSTVSVIQKLQMVLSPIATSYARRGSRIRVDQDTSFTELEEVDIHGFDVTYHSLKFLKRLFKYAPELKIMRIQLSSGFTIYNLFVNI</sequence>
<proteinExistence type="predicted"/>
<dbReference type="InterPro" id="IPR055411">
    <property type="entry name" value="LRR_FXL15/At3g58940/PEG3-like"/>
</dbReference>
<dbReference type="EnsemblPlants" id="KQL13600">
    <property type="protein sequence ID" value="KQL13600"/>
    <property type="gene ID" value="SETIT_024269mg"/>
</dbReference>
<evidence type="ECO:0000313" key="3">
    <source>
        <dbReference type="EnsemblPlants" id="KQL13600"/>
    </source>
</evidence>
<dbReference type="EMBL" id="AGNK02001462">
    <property type="status" value="NOT_ANNOTATED_CDS"/>
    <property type="molecule type" value="Genomic_DNA"/>
</dbReference>
<dbReference type="Pfam" id="PF24758">
    <property type="entry name" value="LRR_At5g56370"/>
    <property type="match status" value="1"/>
</dbReference>
<dbReference type="HOGENOM" id="CLU_017148_0_1_1"/>
<dbReference type="PANTHER" id="PTHR34709:SF75">
    <property type="entry name" value="FBD DOMAIN-CONTAINING PROTEIN"/>
    <property type="match status" value="1"/>
</dbReference>
<keyword evidence="4" id="KW-1185">Reference proteome</keyword>
<feature type="region of interest" description="Disordered" evidence="1">
    <location>
        <begin position="1"/>
        <end position="22"/>
    </location>
</feature>
<protein>
    <recommendedName>
        <fullName evidence="2">F-box/LRR-repeat protein 15/At3g58940/PEG3-like LRR domain-containing protein</fullName>
    </recommendedName>
</protein>
<dbReference type="Proteomes" id="UP000004995">
    <property type="component" value="Unassembled WGS sequence"/>
</dbReference>
<reference evidence="3" key="2">
    <citation type="submission" date="2018-08" db="UniProtKB">
        <authorList>
            <consortium name="EnsemblPlants"/>
        </authorList>
    </citation>
    <scope>IDENTIFICATION</scope>
    <source>
        <strain evidence="3">Yugu1</strain>
    </source>
</reference>
<feature type="domain" description="F-box/LRR-repeat protein 15/At3g58940/PEG3-like LRR" evidence="2">
    <location>
        <begin position="122"/>
        <end position="257"/>
    </location>
</feature>
<evidence type="ECO:0000256" key="1">
    <source>
        <dbReference type="SAM" id="MobiDB-lite"/>
    </source>
</evidence>
<accession>K3ZCJ4</accession>
<dbReference type="InParanoid" id="K3ZCJ4"/>
<dbReference type="InterPro" id="IPR055312">
    <property type="entry name" value="FBL15-like"/>
</dbReference>
<dbReference type="PANTHER" id="PTHR34709">
    <property type="entry name" value="OS10G0396666 PROTEIN"/>
    <property type="match status" value="1"/>
</dbReference>
<reference evidence="4" key="1">
    <citation type="journal article" date="2012" name="Nat. Biotechnol.">
        <title>Reference genome sequence of the model plant Setaria.</title>
        <authorList>
            <person name="Bennetzen J.L."/>
            <person name="Schmutz J."/>
            <person name="Wang H."/>
            <person name="Percifield R."/>
            <person name="Hawkins J."/>
            <person name="Pontaroli A.C."/>
            <person name="Estep M."/>
            <person name="Feng L."/>
            <person name="Vaughn J.N."/>
            <person name="Grimwood J."/>
            <person name="Jenkins J."/>
            <person name="Barry K."/>
            <person name="Lindquist E."/>
            <person name="Hellsten U."/>
            <person name="Deshpande S."/>
            <person name="Wang X."/>
            <person name="Wu X."/>
            <person name="Mitros T."/>
            <person name="Triplett J."/>
            <person name="Yang X."/>
            <person name="Ye C.Y."/>
            <person name="Mauro-Herrera M."/>
            <person name="Wang L."/>
            <person name="Li P."/>
            <person name="Sharma M."/>
            <person name="Sharma R."/>
            <person name="Ronald P.C."/>
            <person name="Panaud O."/>
            <person name="Kellogg E.A."/>
            <person name="Brutnell T.P."/>
            <person name="Doust A.N."/>
            <person name="Tuskan G.A."/>
            <person name="Rokhsar D."/>
            <person name="Devos K.M."/>
        </authorList>
    </citation>
    <scope>NUCLEOTIDE SEQUENCE [LARGE SCALE GENOMIC DNA]</scope>
    <source>
        <strain evidence="4">cv. Yugu1</strain>
    </source>
</reference>
<evidence type="ECO:0000259" key="2">
    <source>
        <dbReference type="Pfam" id="PF24758"/>
    </source>
</evidence>
<dbReference type="Gramene" id="KQL13600">
    <property type="protein sequence ID" value="KQL13600"/>
    <property type="gene ID" value="SETIT_024269mg"/>
</dbReference>
<organism evidence="3 4">
    <name type="scientific">Setaria italica</name>
    <name type="common">Foxtail millet</name>
    <name type="synonym">Panicum italicum</name>
    <dbReference type="NCBI Taxonomy" id="4555"/>
    <lineage>
        <taxon>Eukaryota</taxon>
        <taxon>Viridiplantae</taxon>
        <taxon>Streptophyta</taxon>
        <taxon>Embryophyta</taxon>
        <taxon>Tracheophyta</taxon>
        <taxon>Spermatophyta</taxon>
        <taxon>Magnoliopsida</taxon>
        <taxon>Liliopsida</taxon>
        <taxon>Poales</taxon>
        <taxon>Poaceae</taxon>
        <taxon>PACMAD clade</taxon>
        <taxon>Panicoideae</taxon>
        <taxon>Panicodae</taxon>
        <taxon>Paniceae</taxon>
        <taxon>Cenchrinae</taxon>
        <taxon>Setaria</taxon>
    </lineage>
</organism>
<name>K3ZCJ4_SETIT</name>
<evidence type="ECO:0000313" key="4">
    <source>
        <dbReference type="Proteomes" id="UP000004995"/>
    </source>
</evidence>
<dbReference type="eggNOG" id="ENOG502R3ZX">
    <property type="taxonomic scope" value="Eukaryota"/>
</dbReference>